<dbReference type="InterPro" id="IPR018535">
    <property type="entry name" value="DUF1996"/>
</dbReference>
<evidence type="ECO:0000259" key="1">
    <source>
        <dbReference type="Pfam" id="PF09362"/>
    </source>
</evidence>
<protein>
    <submittedName>
        <fullName evidence="2">Unannotated protein</fullName>
    </submittedName>
</protein>
<name>A0A6J7DWG9_9ZZZZ</name>
<feature type="domain" description="DUF1996" evidence="1">
    <location>
        <begin position="80"/>
        <end position="283"/>
    </location>
</feature>
<evidence type="ECO:0000313" key="2">
    <source>
        <dbReference type="EMBL" id="CAB4875222.1"/>
    </source>
</evidence>
<proteinExistence type="predicted"/>
<sequence length="309" mass="31911">MISQQWVRRAGLALALLSSAASCSSASNSTAVSTAVSVGSHAGHDNAVVAGAPDVPVAGAQGRVPQFLVECPFSHALADDPIVYPGVAGASHVHVFFGNDGANAGSTYDSLLAGTSACDQPEDTASYWVPALMQGDTMLTPTKSVAYYRPGEGIDPVSVQPYPPGLEIIAGDGSAEAEQSTAVVAWTCGAGITRMASPPSCPISRPLRLMITFPDCWDGEHVDSDDHRSHMAYSSRGSCPAAHPVAVPQLQLAVVYSFSGDPSGLSLSSGSILTGHADFFNAWVQDKLAGEIDACIHRKVVCGVTSGRK</sequence>
<organism evidence="2">
    <name type="scientific">freshwater metagenome</name>
    <dbReference type="NCBI Taxonomy" id="449393"/>
    <lineage>
        <taxon>unclassified sequences</taxon>
        <taxon>metagenomes</taxon>
        <taxon>ecological metagenomes</taxon>
    </lineage>
</organism>
<dbReference type="AlphaFoldDB" id="A0A6J7DWG9"/>
<reference evidence="2" key="1">
    <citation type="submission" date="2020-05" db="EMBL/GenBank/DDBJ databases">
        <authorList>
            <person name="Chiriac C."/>
            <person name="Salcher M."/>
            <person name="Ghai R."/>
            <person name="Kavagutti S V."/>
        </authorList>
    </citation>
    <scope>NUCLEOTIDE SEQUENCE</scope>
</reference>
<dbReference type="PANTHER" id="PTHR43662:SF3">
    <property type="entry name" value="DOMAIN PROTEIN, PUTATIVE (AFU_ORTHOLOGUE AFUA_6G11970)-RELATED"/>
    <property type="match status" value="1"/>
</dbReference>
<accession>A0A6J7DWG9</accession>
<dbReference type="PANTHER" id="PTHR43662">
    <property type="match status" value="1"/>
</dbReference>
<dbReference type="EMBL" id="CAFBLP010000021">
    <property type="protein sequence ID" value="CAB4875222.1"/>
    <property type="molecule type" value="Genomic_DNA"/>
</dbReference>
<gene>
    <name evidence="2" type="ORF">UFOPK3376_01083</name>
</gene>
<dbReference type="Pfam" id="PF09362">
    <property type="entry name" value="DUF1996"/>
    <property type="match status" value="1"/>
</dbReference>